<keyword evidence="3" id="KW-1185">Reference proteome</keyword>
<keyword evidence="1" id="KW-0732">Signal</keyword>
<feature type="chain" id="PRO_5003979579" description="Secreted protein" evidence="1">
    <location>
        <begin position="31"/>
        <end position="150"/>
    </location>
</feature>
<dbReference type="AlphaFoldDB" id="L7KKR3"/>
<name>L7KKR3_9ACTN</name>
<dbReference type="RefSeq" id="WP_005175656.1">
    <property type="nucleotide sequence ID" value="NZ_BANR01000013.1"/>
</dbReference>
<dbReference type="Proteomes" id="UP000010988">
    <property type="component" value="Unassembled WGS sequence"/>
</dbReference>
<sequence>MKLSRVSSTLVGLGLAVTAAVGLGAGTANAAPAKPFQSFTIGQELALGSSCVGRATGNVLVQPARGHANIDVYWIGQTPFSPCTERATVRWYNLNTHRSGVVGGPLTYRSMWQQGVASADVFVGSGPVRFTLTADRPLQFPPAPFTVVMP</sequence>
<proteinExistence type="predicted"/>
<gene>
    <name evidence="2" type="ORF">GOACH_13_00470</name>
</gene>
<feature type="signal peptide" evidence="1">
    <location>
        <begin position="1"/>
        <end position="30"/>
    </location>
</feature>
<evidence type="ECO:0000313" key="2">
    <source>
        <dbReference type="EMBL" id="GAC49455.1"/>
    </source>
</evidence>
<evidence type="ECO:0000313" key="3">
    <source>
        <dbReference type="Proteomes" id="UP000010988"/>
    </source>
</evidence>
<organism evidence="2 3">
    <name type="scientific">Gordonia aichiensis NBRC 108223</name>
    <dbReference type="NCBI Taxonomy" id="1220583"/>
    <lineage>
        <taxon>Bacteria</taxon>
        <taxon>Bacillati</taxon>
        <taxon>Actinomycetota</taxon>
        <taxon>Actinomycetes</taxon>
        <taxon>Mycobacteriales</taxon>
        <taxon>Gordoniaceae</taxon>
        <taxon>Gordonia</taxon>
    </lineage>
</organism>
<dbReference type="OrthoDB" id="4556617at2"/>
<reference evidence="2 3" key="1">
    <citation type="submission" date="2012-12" db="EMBL/GenBank/DDBJ databases">
        <title>Whole genome shotgun sequence of Gordonia aichiensis NBRC 108223.</title>
        <authorList>
            <person name="Isaki-Nakamura S."/>
            <person name="Hosoyama A."/>
            <person name="Tsuchikane K."/>
            <person name="Ando Y."/>
            <person name="Baba S."/>
            <person name="Ohji S."/>
            <person name="Hamada M."/>
            <person name="Tamura T."/>
            <person name="Yamazoe A."/>
            <person name="Yamazaki S."/>
            <person name="Fujita N."/>
        </authorList>
    </citation>
    <scope>NUCLEOTIDE SEQUENCE [LARGE SCALE GENOMIC DNA]</scope>
    <source>
        <strain evidence="2 3">NBRC 108223</strain>
    </source>
</reference>
<protein>
    <recommendedName>
        <fullName evidence="4">Secreted protein</fullName>
    </recommendedName>
</protein>
<comment type="caution">
    <text evidence="2">The sequence shown here is derived from an EMBL/GenBank/DDBJ whole genome shotgun (WGS) entry which is preliminary data.</text>
</comment>
<dbReference type="EMBL" id="BANR01000013">
    <property type="protein sequence ID" value="GAC49455.1"/>
    <property type="molecule type" value="Genomic_DNA"/>
</dbReference>
<evidence type="ECO:0000256" key="1">
    <source>
        <dbReference type="SAM" id="SignalP"/>
    </source>
</evidence>
<accession>L7KKR3</accession>
<evidence type="ECO:0008006" key="4">
    <source>
        <dbReference type="Google" id="ProtNLM"/>
    </source>
</evidence>